<dbReference type="CDD" id="cd02966">
    <property type="entry name" value="TlpA_like_family"/>
    <property type="match status" value="1"/>
</dbReference>
<dbReference type="PROSITE" id="PS51352">
    <property type="entry name" value="THIOREDOXIN_2"/>
    <property type="match status" value="1"/>
</dbReference>
<gene>
    <name evidence="2" type="ORF">COZ82_00415</name>
</gene>
<comment type="caution">
    <text evidence="2">The sequence shown here is derived from an EMBL/GenBank/DDBJ whole genome shotgun (WGS) entry which is preliminary data.</text>
</comment>
<reference evidence="3" key="1">
    <citation type="submission" date="2017-09" db="EMBL/GenBank/DDBJ databases">
        <title>Depth-based differentiation of microbial function through sediment-hosted aquifers and enrichment of novel symbionts in the deep terrestrial subsurface.</title>
        <authorList>
            <person name="Probst A.J."/>
            <person name="Ladd B."/>
            <person name="Jarett J.K."/>
            <person name="Geller-Mcgrath D.E."/>
            <person name="Sieber C.M.K."/>
            <person name="Emerson J.B."/>
            <person name="Anantharaman K."/>
            <person name="Thomas B.C."/>
            <person name="Malmstrom R."/>
            <person name="Stieglmeier M."/>
            <person name="Klingl A."/>
            <person name="Woyke T."/>
            <person name="Ryan C.M."/>
            <person name="Banfield J.F."/>
        </authorList>
    </citation>
    <scope>NUCLEOTIDE SEQUENCE [LARGE SCALE GENOMIC DNA]</scope>
</reference>
<evidence type="ECO:0000313" key="2">
    <source>
        <dbReference type="EMBL" id="PIW97283.1"/>
    </source>
</evidence>
<dbReference type="Proteomes" id="UP000230837">
    <property type="component" value="Unassembled WGS sequence"/>
</dbReference>
<proteinExistence type="predicted"/>
<sequence length="184" mass="20636">MNKHETSYKYIIASFIGLLLVGTAIYAQQTKSANPVNSSNTNQNITSEPETKRLAPNFTLDLLNGGSVTLADFRGKKPVVLDFFATWCPNCRRDMPHLNGLYEKYKDQIEVIGVDLQEQAPLVEKFVTDLELDFPIALDINGAVARQYGVRYTNFHILIDKEGKVIGSIPGDIKEEDFIKLINL</sequence>
<dbReference type="InterPro" id="IPR036249">
    <property type="entry name" value="Thioredoxin-like_sf"/>
</dbReference>
<feature type="domain" description="Thioredoxin" evidence="1">
    <location>
        <begin position="49"/>
        <end position="184"/>
    </location>
</feature>
<dbReference type="Gene3D" id="3.40.30.10">
    <property type="entry name" value="Glutaredoxin"/>
    <property type="match status" value="1"/>
</dbReference>
<dbReference type="Pfam" id="PF00578">
    <property type="entry name" value="AhpC-TSA"/>
    <property type="match status" value="1"/>
</dbReference>
<evidence type="ECO:0000259" key="1">
    <source>
        <dbReference type="PROSITE" id="PS51352"/>
    </source>
</evidence>
<dbReference type="AlphaFoldDB" id="A0A2M7IPP2"/>
<dbReference type="InterPro" id="IPR050553">
    <property type="entry name" value="Thioredoxin_ResA/DsbE_sf"/>
</dbReference>
<evidence type="ECO:0000313" key="3">
    <source>
        <dbReference type="Proteomes" id="UP000230837"/>
    </source>
</evidence>
<dbReference type="GO" id="GO:0016209">
    <property type="term" value="F:antioxidant activity"/>
    <property type="evidence" value="ECO:0007669"/>
    <property type="project" value="InterPro"/>
</dbReference>
<dbReference type="InterPro" id="IPR013766">
    <property type="entry name" value="Thioredoxin_domain"/>
</dbReference>
<protein>
    <submittedName>
        <fullName evidence="2">Thiol-disulfide oxidoreductase</fullName>
    </submittedName>
</protein>
<accession>A0A2M7IPP2</accession>
<dbReference type="GO" id="GO:0016491">
    <property type="term" value="F:oxidoreductase activity"/>
    <property type="evidence" value="ECO:0007669"/>
    <property type="project" value="InterPro"/>
</dbReference>
<organism evidence="2 3">
    <name type="scientific">Candidatus Kaiserbacteria bacterium CG_4_8_14_3_um_filter_38_9</name>
    <dbReference type="NCBI Taxonomy" id="1974599"/>
    <lineage>
        <taxon>Bacteria</taxon>
        <taxon>Candidatus Kaiseribacteriota</taxon>
    </lineage>
</organism>
<dbReference type="EMBL" id="PFHR01000027">
    <property type="protein sequence ID" value="PIW97283.1"/>
    <property type="molecule type" value="Genomic_DNA"/>
</dbReference>
<name>A0A2M7IPP2_9BACT</name>
<dbReference type="PANTHER" id="PTHR42852">
    <property type="entry name" value="THIOL:DISULFIDE INTERCHANGE PROTEIN DSBE"/>
    <property type="match status" value="1"/>
</dbReference>
<dbReference type="PANTHER" id="PTHR42852:SF13">
    <property type="entry name" value="PROTEIN DIPZ"/>
    <property type="match status" value="1"/>
</dbReference>
<dbReference type="InterPro" id="IPR000866">
    <property type="entry name" value="AhpC/TSA"/>
</dbReference>
<dbReference type="SUPFAM" id="SSF52833">
    <property type="entry name" value="Thioredoxin-like"/>
    <property type="match status" value="1"/>
</dbReference>